<name>D8DYX2_9BACT</name>
<protein>
    <submittedName>
        <fullName evidence="1">Uncharacterized protein</fullName>
    </submittedName>
</protein>
<reference evidence="1 2" key="1">
    <citation type="journal article" date="2010" name="Microb. Ecol.">
        <title>Comparative genome analysis of Prevotella ruminicola and Prevotella bryantii: insights into their environmental niche.</title>
        <authorList>
            <consortium name="North American Consortium for Rumen Bacteria"/>
            <person name="Purushe J."/>
            <person name="Fouts D.E."/>
            <person name="Morrison M."/>
            <person name="White B.A."/>
            <person name="Mackie R.I."/>
            <person name="Coutinho P.M."/>
            <person name="Henrissat B."/>
            <person name="Nelson K.E."/>
        </authorList>
    </citation>
    <scope>NUCLEOTIDE SEQUENCE [LARGE SCALE GENOMIC DNA]</scope>
    <source>
        <strain evidence="1 2">B14</strain>
    </source>
</reference>
<evidence type="ECO:0000313" key="2">
    <source>
        <dbReference type="Proteomes" id="UP000004524"/>
    </source>
</evidence>
<dbReference type="Proteomes" id="UP000004524">
    <property type="component" value="Unassembled WGS sequence"/>
</dbReference>
<evidence type="ECO:0000313" key="1">
    <source>
        <dbReference type="EMBL" id="EFI71444.1"/>
    </source>
</evidence>
<comment type="caution">
    <text evidence="1">The sequence shown here is derived from an EMBL/GenBank/DDBJ whole genome shotgun (WGS) entry which is preliminary data.</text>
</comment>
<gene>
    <name evidence="1" type="ORF">PBR_2617</name>
</gene>
<proteinExistence type="predicted"/>
<dbReference type="EMBL" id="ADWO01000076">
    <property type="protein sequence ID" value="EFI71444.1"/>
    <property type="molecule type" value="Genomic_DNA"/>
</dbReference>
<keyword evidence="2" id="KW-1185">Reference proteome</keyword>
<dbReference type="AlphaFoldDB" id="D8DYX2"/>
<sequence>MKKAMQVMFCKIRENMGKWRKNSLFFAKFANCNEEKDI</sequence>
<organism evidence="1 2">
    <name type="scientific">Segatella baroniae B14</name>
    <dbReference type="NCBI Taxonomy" id="752555"/>
    <lineage>
        <taxon>Bacteria</taxon>
        <taxon>Pseudomonadati</taxon>
        <taxon>Bacteroidota</taxon>
        <taxon>Bacteroidia</taxon>
        <taxon>Bacteroidales</taxon>
        <taxon>Prevotellaceae</taxon>
        <taxon>Segatella</taxon>
    </lineage>
</organism>
<accession>D8DYX2</accession>